<reference evidence="2" key="1">
    <citation type="submission" date="2022-08" db="EMBL/GenBank/DDBJ databases">
        <title>Genomic Encyclopedia of Type Strains, Phase V (KMG-V): Genome sequencing to study the core and pangenomes of soil and plant-associated prokaryotes.</title>
        <authorList>
            <person name="Whitman W."/>
        </authorList>
    </citation>
    <scope>NUCLEOTIDE SEQUENCE</scope>
    <source>
        <strain evidence="2">PS</strain>
    </source>
</reference>
<dbReference type="Proteomes" id="UP001140258">
    <property type="component" value="Unassembled WGS sequence"/>
</dbReference>
<comment type="caution">
    <text evidence="2">The sequence shown here is derived from an EMBL/GenBank/DDBJ whole genome shotgun (WGS) entry which is preliminary data.</text>
</comment>
<feature type="region of interest" description="Disordered" evidence="1">
    <location>
        <begin position="1108"/>
        <end position="1137"/>
    </location>
</feature>
<dbReference type="RefSeq" id="WP_259050990.1">
    <property type="nucleotide sequence ID" value="NZ_JANUCQ010000002.1"/>
</dbReference>
<gene>
    <name evidence="2" type="ORF">M2325_000657</name>
</gene>
<keyword evidence="3" id="KW-1185">Reference proteome</keyword>
<accession>A0ABT2EVL7</accession>
<dbReference type="EMBL" id="JANUCQ010000002">
    <property type="protein sequence ID" value="MCS3921972.1"/>
    <property type="molecule type" value="Genomic_DNA"/>
</dbReference>
<feature type="region of interest" description="Disordered" evidence="1">
    <location>
        <begin position="1"/>
        <end position="114"/>
    </location>
</feature>
<feature type="compositionally biased region" description="Basic and acidic residues" evidence="1">
    <location>
        <begin position="1113"/>
        <end position="1123"/>
    </location>
</feature>
<name>A0ABT2EVL7_METVO</name>
<feature type="compositionally biased region" description="Low complexity" evidence="1">
    <location>
        <begin position="97"/>
        <end position="114"/>
    </location>
</feature>
<feature type="compositionally biased region" description="Basic and acidic residues" evidence="1">
    <location>
        <begin position="63"/>
        <end position="86"/>
    </location>
</feature>
<feature type="compositionally biased region" description="Basic and acidic residues" evidence="1">
    <location>
        <begin position="954"/>
        <end position="965"/>
    </location>
</feature>
<feature type="compositionally biased region" description="Basic residues" evidence="1">
    <location>
        <begin position="1124"/>
        <end position="1137"/>
    </location>
</feature>
<sequence length="1149" mass="130727">MGSFPYSDSKGSKSTNSKISSGGSKNSSSSSSSSGKSSGGSSKKSSSSNNGGNSSSPSAIRSGETHYDDKGNAYRKTKDGFKKEGDSSGNRYHNVPNSANNKKSNLNNNNNKNKVNIQNNQEEAQTQQTKRNDLHFKNFEDRKKYFTDKGLDYDPRQAPNSGTGWKNEAYVTSRYYKDSSKNTKKEVETHTNTYDASKVVLHEKNKDFTVVYDKKTNEVIGVFNKGSIQYYTSGGGKRRIIIDDSERYSESFDYEFITNKGNKKTIKQEEADRSFKSFNDKKRWENEEDLGYNIYAKKEESSNWRTSASGNYNKNNTPIRHNTNIKTTSKSELERQEWEKKYNSTKGLFDSVKPKKNTFSGNSTPIDSQYLDSMTLANDKKLNYDWERNKLTIEETKPKYWKEEKIEDEKNLDWYKEQIGVNWAVDKISKLGDDAGAKTAIYTALPLLASNNLVLTQATTAMGHFDKDIEKNPLYNTAPVVFGRKVSSNVAGGMADFIGSIGTTAGVESAKLISNDKTFGRLSNEFVDTTVKGTYHGTVTPYGKALKGDFSAENVAGMVNLPLMVLGARSVAKSGYKSLFKTEKIVLDKGIANYAKNLKQTRKGTSLLEKPKKNSMLERELKNVNKNKNIIFEDSKPKINLEKELTNKVNKKYNKEFKNNLKTDSKLKELSSSEINVKSKMNNIKAYMKNKEYNYALKEINNLLESDIKSINRKELIKLRNRAENKLIDGFDISIEEINVKNPKKIKLTEKKIKNKDREFIRFEEELKNSKKIKKKGNDNLIKDPEIEFYKQNKKYLKEFKNPKRQQLKLNDNSGKPKKIAKSEIKKLKLTKSQIKELSTYKYANDVIKKHNKPIDYYKLLDEVKKNEVKNLEIVAEFQNAQLANADMILGVGTRSVYKSGFKSNFRTGRVNNNLLGGKNPTNYQKARNYRNNNYSQKNKALYDATRNSKKIQKQSERTAYKQESKGNISERTTKALEDARTKYQSKTNNLLEKELKSHSKTNTGLKTNNLLGIGVASSNMSKELTGIGEKTNNLMANLTSTETKTANLEKQLTSTISKQKSLLEKEVSKKSKLKNNKYNPKSKKLQNIKPKTADIICKKEVIPEEYPPLEFPKPRFKTDNNKSKTKKKSKSKKYNKSGHYDIKSIFEL</sequence>
<organism evidence="2 3">
    <name type="scientific">Methanococcus voltae PS</name>
    <dbReference type="NCBI Taxonomy" id="523842"/>
    <lineage>
        <taxon>Archaea</taxon>
        <taxon>Methanobacteriati</taxon>
        <taxon>Methanobacteriota</taxon>
        <taxon>Methanomada group</taxon>
        <taxon>Methanococci</taxon>
        <taxon>Methanococcales</taxon>
        <taxon>Methanococcaceae</taxon>
        <taxon>Methanococcus</taxon>
    </lineage>
</organism>
<evidence type="ECO:0000313" key="3">
    <source>
        <dbReference type="Proteomes" id="UP001140258"/>
    </source>
</evidence>
<evidence type="ECO:0000256" key="1">
    <source>
        <dbReference type="SAM" id="MobiDB-lite"/>
    </source>
</evidence>
<evidence type="ECO:0000313" key="2">
    <source>
        <dbReference type="EMBL" id="MCS3921972.1"/>
    </source>
</evidence>
<feature type="compositionally biased region" description="Low complexity" evidence="1">
    <location>
        <begin position="12"/>
        <end position="56"/>
    </location>
</feature>
<feature type="region of interest" description="Disordered" evidence="1">
    <location>
        <begin position="950"/>
        <end position="973"/>
    </location>
</feature>
<protein>
    <submittedName>
        <fullName evidence="2">Uncharacterized protein</fullName>
    </submittedName>
</protein>
<proteinExistence type="predicted"/>